<dbReference type="EMBL" id="CP008953">
    <property type="protein sequence ID" value="AIG74397.1"/>
    <property type="molecule type" value="Genomic_DNA"/>
</dbReference>
<name>A0A075UJV5_9PSEU</name>
<proteinExistence type="predicted"/>
<dbReference type="AlphaFoldDB" id="A0A075UJV5"/>
<protein>
    <submittedName>
        <fullName evidence="1">Uncharacterized protein</fullName>
    </submittedName>
</protein>
<dbReference type="HOGENOM" id="CLU_1631908_0_0_11"/>
<gene>
    <name evidence="1" type="ORF">AJAP_07420</name>
</gene>
<accession>A0A075UJV5</accession>
<dbReference type="Proteomes" id="UP000028492">
    <property type="component" value="Chromosome"/>
</dbReference>
<evidence type="ECO:0000313" key="1">
    <source>
        <dbReference type="EMBL" id="AIG74397.1"/>
    </source>
</evidence>
<organism evidence="1 2">
    <name type="scientific">Amycolatopsis japonica</name>
    <dbReference type="NCBI Taxonomy" id="208439"/>
    <lineage>
        <taxon>Bacteria</taxon>
        <taxon>Bacillati</taxon>
        <taxon>Actinomycetota</taxon>
        <taxon>Actinomycetes</taxon>
        <taxon>Pseudonocardiales</taxon>
        <taxon>Pseudonocardiaceae</taxon>
        <taxon>Amycolatopsis</taxon>
        <taxon>Amycolatopsis japonica group</taxon>
    </lineage>
</organism>
<dbReference type="RefSeq" id="WP_148311474.1">
    <property type="nucleotide sequence ID" value="NZ_CP008953.1"/>
</dbReference>
<sequence length="162" mass="17697">MTQVEPLEVTPEVQTVIDACREFITGGGGSSIEALYGGNDLPELQSAVREQVDLLVRLARAGQLVGVELEPPTGGEDSDDDAVARCSRAVARWRVSRDLHKNLRARTTQAKNDEREKQQARDKAVLDLAAARPDWGTQRMGKAVGLPEKTLRDILTKAANPR</sequence>
<evidence type="ECO:0000313" key="2">
    <source>
        <dbReference type="Proteomes" id="UP000028492"/>
    </source>
</evidence>
<reference evidence="1 2" key="1">
    <citation type="journal article" date="2014" name="J. Biotechnol.">
        <title>Complete genome sequence of the actinobacterium Amycolatopsis japonica MG417-CF17(T) (=DSM 44213T) producing (S,S)-N,N'-ethylenediaminedisuccinic acid.</title>
        <authorList>
            <person name="Stegmann E."/>
            <person name="Albersmeier A."/>
            <person name="Spohn M."/>
            <person name="Gert H."/>
            <person name="Weber T."/>
            <person name="Wohlleben W."/>
            <person name="Kalinowski J."/>
            <person name="Ruckert C."/>
        </authorList>
    </citation>
    <scope>NUCLEOTIDE SEQUENCE [LARGE SCALE GENOMIC DNA]</scope>
    <source>
        <strain evidence="2">MG417-CF17 (DSM 44213)</strain>
    </source>
</reference>
<keyword evidence="2" id="KW-1185">Reference proteome</keyword>
<dbReference type="KEGG" id="aja:AJAP_07420"/>